<feature type="compositionally biased region" description="Gly residues" evidence="1">
    <location>
        <begin position="344"/>
        <end position="355"/>
    </location>
</feature>
<gene>
    <name evidence="4" type="ORF">OUY22_30780</name>
</gene>
<keyword evidence="5" id="KW-1185">Reference proteome</keyword>
<feature type="compositionally biased region" description="Basic and acidic residues" evidence="1">
    <location>
        <begin position="323"/>
        <end position="340"/>
    </location>
</feature>
<keyword evidence="3" id="KW-0732">Signal</keyword>
<evidence type="ECO:0000256" key="2">
    <source>
        <dbReference type="SAM" id="Phobius"/>
    </source>
</evidence>
<name>A0ABT4SKR8_9ACTN</name>
<proteinExistence type="predicted"/>
<sequence length="459" mass="46789">MNRAWMVAGVLALVAAPAVPVAAAGVAMVLERVDDPAGMLRWMRTGDVLRYEVRLSGMAGNARLAVAATPVHSLTELSCAPDFSARSPDTPDLGGAELTARALASRALDGVSVPGAGTCRLGDVSSGRSVRVVLSVPPGAEEVRVAAVARLREADGGLTTITRTATTPVNGDAEAGPDSPEPEYGSAHDEAWDAGSGAEASPDRVRARAREGEEHASGLPRHAAQPQDRSAATGWAERGGAGEDAWGSGRPEPGATGGGEGGRGRGDRGEAGQPDSETAGREESEGPGWDESGGSAGRDPGAAARRGADGVGKRDSGWSGWGEGDKNGRRGEEGGGRRGADGSTHGGAQGKGGAGARNAWEERALEYLPDEPVREGVGQAHPFGEVKLPEAVPPPQVAQGAPLPRKVEGAQVRVRAEKRADPLSGAAGLPYAAAAVGVLCAALWGVAYAQTRRARRKVW</sequence>
<feature type="transmembrane region" description="Helical" evidence="2">
    <location>
        <begin position="428"/>
        <end position="449"/>
    </location>
</feature>
<evidence type="ECO:0000256" key="1">
    <source>
        <dbReference type="SAM" id="MobiDB-lite"/>
    </source>
</evidence>
<reference evidence="4" key="1">
    <citation type="submission" date="2022-11" db="EMBL/GenBank/DDBJ databases">
        <title>Nonomuraea corallina sp. nov., a new species of the genus Nonomuraea isolated from sea side sediment in Thai sea.</title>
        <authorList>
            <person name="Ngamcharungchit C."/>
            <person name="Matsumoto A."/>
            <person name="Suriyachadkun C."/>
            <person name="Panbangred W."/>
            <person name="Inahashi Y."/>
            <person name="Intra B."/>
        </authorList>
    </citation>
    <scope>NUCLEOTIDE SEQUENCE</scope>
    <source>
        <strain evidence="4">MCN248</strain>
    </source>
</reference>
<feature type="signal peptide" evidence="3">
    <location>
        <begin position="1"/>
        <end position="23"/>
    </location>
</feature>
<dbReference type="RefSeq" id="WP_270158723.1">
    <property type="nucleotide sequence ID" value="NZ_JAPNNL010000180.1"/>
</dbReference>
<accession>A0ABT4SKR8</accession>
<feature type="chain" id="PRO_5045997002" evidence="3">
    <location>
        <begin position="24"/>
        <end position="459"/>
    </location>
</feature>
<dbReference type="EMBL" id="JAPNNL010000180">
    <property type="protein sequence ID" value="MDA0637817.1"/>
    <property type="molecule type" value="Genomic_DNA"/>
</dbReference>
<keyword evidence="2" id="KW-0472">Membrane</keyword>
<feature type="region of interest" description="Disordered" evidence="1">
    <location>
        <begin position="159"/>
        <end position="363"/>
    </location>
</feature>
<organism evidence="4 5">
    <name type="scientific">Nonomuraea corallina</name>
    <dbReference type="NCBI Taxonomy" id="2989783"/>
    <lineage>
        <taxon>Bacteria</taxon>
        <taxon>Bacillati</taxon>
        <taxon>Actinomycetota</taxon>
        <taxon>Actinomycetes</taxon>
        <taxon>Streptosporangiales</taxon>
        <taxon>Streptosporangiaceae</taxon>
        <taxon>Nonomuraea</taxon>
    </lineage>
</organism>
<feature type="compositionally biased region" description="Basic and acidic residues" evidence="1">
    <location>
        <begin position="201"/>
        <end position="216"/>
    </location>
</feature>
<comment type="caution">
    <text evidence="4">The sequence shown here is derived from an EMBL/GenBank/DDBJ whole genome shotgun (WGS) entry which is preliminary data.</text>
</comment>
<protein>
    <submittedName>
        <fullName evidence="4">Uncharacterized protein</fullName>
    </submittedName>
</protein>
<keyword evidence="2" id="KW-0812">Transmembrane</keyword>
<evidence type="ECO:0000256" key="3">
    <source>
        <dbReference type="SAM" id="SignalP"/>
    </source>
</evidence>
<evidence type="ECO:0000313" key="4">
    <source>
        <dbReference type="EMBL" id="MDA0637817.1"/>
    </source>
</evidence>
<evidence type="ECO:0000313" key="5">
    <source>
        <dbReference type="Proteomes" id="UP001144036"/>
    </source>
</evidence>
<keyword evidence="2" id="KW-1133">Transmembrane helix</keyword>
<dbReference type="Proteomes" id="UP001144036">
    <property type="component" value="Unassembled WGS sequence"/>
</dbReference>
<feature type="compositionally biased region" description="Basic and acidic residues" evidence="1">
    <location>
        <begin position="306"/>
        <end position="316"/>
    </location>
</feature>